<feature type="region of interest" description="Disordered" evidence="1">
    <location>
        <begin position="1"/>
        <end position="26"/>
    </location>
</feature>
<reference evidence="2 3" key="1">
    <citation type="journal article" date="2019" name="Commun. Biol.">
        <title>The bagworm genome reveals a unique fibroin gene that provides high tensile strength.</title>
        <authorList>
            <person name="Kono N."/>
            <person name="Nakamura H."/>
            <person name="Ohtoshi R."/>
            <person name="Tomita M."/>
            <person name="Numata K."/>
            <person name="Arakawa K."/>
        </authorList>
    </citation>
    <scope>NUCLEOTIDE SEQUENCE [LARGE SCALE GENOMIC DNA]</scope>
</reference>
<dbReference type="Proteomes" id="UP000299102">
    <property type="component" value="Unassembled WGS sequence"/>
</dbReference>
<accession>A0A4C1WH64</accession>
<proteinExistence type="predicted"/>
<dbReference type="EMBL" id="BGZK01000545">
    <property type="protein sequence ID" value="GBP49484.1"/>
    <property type="molecule type" value="Genomic_DNA"/>
</dbReference>
<evidence type="ECO:0000256" key="1">
    <source>
        <dbReference type="SAM" id="MobiDB-lite"/>
    </source>
</evidence>
<name>A0A4C1WH64_EUMVA</name>
<dbReference type="AlphaFoldDB" id="A0A4C1WH64"/>
<feature type="compositionally biased region" description="Basic and acidic residues" evidence="1">
    <location>
        <begin position="74"/>
        <end position="93"/>
    </location>
</feature>
<sequence>MVASLTQVPKQSCPEQSNLQKPIVDNRNQAKAIEGVFEELQMLEEGEKKKNRSPGTATSEMKKLKDSGSCPTNKEQKPEVPPKNSIKENKKSA</sequence>
<feature type="compositionally biased region" description="Polar residues" evidence="1">
    <location>
        <begin position="1"/>
        <end position="20"/>
    </location>
</feature>
<comment type="caution">
    <text evidence="2">The sequence shown here is derived from an EMBL/GenBank/DDBJ whole genome shotgun (WGS) entry which is preliminary data.</text>
</comment>
<evidence type="ECO:0000313" key="2">
    <source>
        <dbReference type="EMBL" id="GBP49484.1"/>
    </source>
</evidence>
<evidence type="ECO:0000313" key="3">
    <source>
        <dbReference type="Proteomes" id="UP000299102"/>
    </source>
</evidence>
<keyword evidence="3" id="KW-1185">Reference proteome</keyword>
<protein>
    <submittedName>
        <fullName evidence="2">Uncharacterized protein</fullName>
    </submittedName>
</protein>
<organism evidence="2 3">
    <name type="scientific">Eumeta variegata</name>
    <name type="common">Bagworm moth</name>
    <name type="synonym">Eumeta japonica</name>
    <dbReference type="NCBI Taxonomy" id="151549"/>
    <lineage>
        <taxon>Eukaryota</taxon>
        <taxon>Metazoa</taxon>
        <taxon>Ecdysozoa</taxon>
        <taxon>Arthropoda</taxon>
        <taxon>Hexapoda</taxon>
        <taxon>Insecta</taxon>
        <taxon>Pterygota</taxon>
        <taxon>Neoptera</taxon>
        <taxon>Endopterygota</taxon>
        <taxon>Lepidoptera</taxon>
        <taxon>Glossata</taxon>
        <taxon>Ditrysia</taxon>
        <taxon>Tineoidea</taxon>
        <taxon>Psychidae</taxon>
        <taxon>Oiketicinae</taxon>
        <taxon>Eumeta</taxon>
    </lineage>
</organism>
<feature type="region of interest" description="Disordered" evidence="1">
    <location>
        <begin position="43"/>
        <end position="93"/>
    </location>
</feature>
<gene>
    <name evidence="2" type="ORF">EVAR_25699_1</name>
</gene>